<evidence type="ECO:0000313" key="2">
    <source>
        <dbReference type="Proteomes" id="UP000008068"/>
    </source>
</evidence>
<name>G0M6J3_CAEBE</name>
<dbReference type="AlphaFoldDB" id="G0M6J3"/>
<dbReference type="HOGENOM" id="CLU_824466_0_0_1"/>
<organism evidence="2">
    <name type="scientific">Caenorhabditis brenneri</name>
    <name type="common">Nematode worm</name>
    <dbReference type="NCBI Taxonomy" id="135651"/>
    <lineage>
        <taxon>Eukaryota</taxon>
        <taxon>Metazoa</taxon>
        <taxon>Ecdysozoa</taxon>
        <taxon>Nematoda</taxon>
        <taxon>Chromadorea</taxon>
        <taxon>Rhabditida</taxon>
        <taxon>Rhabditina</taxon>
        <taxon>Rhabditomorpha</taxon>
        <taxon>Rhabditoidea</taxon>
        <taxon>Rhabditidae</taxon>
        <taxon>Peloderinae</taxon>
        <taxon>Caenorhabditis</taxon>
    </lineage>
</organism>
<keyword evidence="2" id="KW-1185">Reference proteome</keyword>
<dbReference type="EMBL" id="GL379786">
    <property type="protein sequence ID" value="EGT30561.1"/>
    <property type="molecule type" value="Genomic_DNA"/>
</dbReference>
<protein>
    <recommendedName>
        <fullName evidence="3">F-box associated domain-containing protein</fullName>
    </recommendedName>
</protein>
<dbReference type="Proteomes" id="UP000008068">
    <property type="component" value="Unassembled WGS sequence"/>
</dbReference>
<proteinExistence type="predicted"/>
<dbReference type="InParanoid" id="G0M6J3"/>
<sequence>MPSKMSDLSMDELLKKRTTTILESTLKSSQLSNKLHGFLVGGYIKVTVKQEGILIKLVRAGDRSFEWSFSDVRGVGRPRTTKINGVSVPFQKIKAIKAQMQKAGLKSASPTNMDKILNTIICHLSFVFPGCRVTLDLELSKKYNSDFQWKRALSGLTVHRLVLRGDGNEGFEQVMNNVRVNSRIENNCTFKNDKFEKTVKILQQPEVIWCRSAGWLNMKTLPGLRAGHMRFIMKRLDEDWIRSFLKNWKRSRCDEVDQIEAVVIQHPRRSNAALEEFEEFLENELRGRPWNGPVGDYYRETGTSIIVDCRDATVIRRKHLSGIVATIGLGYTALVVE</sequence>
<evidence type="ECO:0000313" key="1">
    <source>
        <dbReference type="EMBL" id="EGT30561.1"/>
    </source>
</evidence>
<evidence type="ECO:0008006" key="3">
    <source>
        <dbReference type="Google" id="ProtNLM"/>
    </source>
</evidence>
<gene>
    <name evidence="1" type="ORF">CAEBREN_06183</name>
</gene>
<reference evidence="2" key="1">
    <citation type="submission" date="2011-07" db="EMBL/GenBank/DDBJ databases">
        <authorList>
            <consortium name="Caenorhabditis brenneri Sequencing and Analysis Consortium"/>
            <person name="Wilson R.K."/>
        </authorList>
    </citation>
    <scope>NUCLEOTIDE SEQUENCE [LARGE SCALE GENOMIC DNA]</scope>
    <source>
        <strain evidence="2">PB2801</strain>
    </source>
</reference>
<accession>G0M6J3</accession>